<dbReference type="CDD" id="cd15482">
    <property type="entry name" value="Sialidase_non-viral"/>
    <property type="match status" value="1"/>
</dbReference>
<dbReference type="EMBL" id="LAZR01022774">
    <property type="protein sequence ID" value="KKL80712.1"/>
    <property type="molecule type" value="Genomic_DNA"/>
</dbReference>
<gene>
    <name evidence="1" type="ORF">LCGC14_2002030</name>
</gene>
<evidence type="ECO:0000313" key="1">
    <source>
        <dbReference type="EMBL" id="KKL80712.1"/>
    </source>
</evidence>
<name>A0A0F9I007_9ZZZZ</name>
<dbReference type="InterPro" id="IPR036278">
    <property type="entry name" value="Sialidase_sf"/>
</dbReference>
<dbReference type="AlphaFoldDB" id="A0A0F9I007"/>
<evidence type="ECO:0008006" key="2">
    <source>
        <dbReference type="Google" id="ProtNLM"/>
    </source>
</evidence>
<protein>
    <recommendedName>
        <fullName evidence="2">Sialidase domain-containing protein</fullName>
    </recommendedName>
</protein>
<sequence>GEYGANTYRLVYELSADEGKTWTEPEAMDLSGRGSAYGIIKLQNGQLLWVTTKNVAEVGYYCGACKIFIGTWREDLSGVDWESPATIDADLDLSRQGVSEPHACQFTDGRIFIVFRMDGLTPSQDDPGKPALKSFSISEDNGRTWTKPAPLCYEDGRYVYSSTSFPDTFYSSKNGKPYVIININKNPCTGCDPRTVLQIAELNTDPVAVKRDTIAIIDERLPEHHFHVRLSNWITLEERESKNMLLFMKLQMSEHCPVRSGYDFNCYRYEIILPD</sequence>
<proteinExistence type="predicted"/>
<dbReference type="Gene3D" id="2.120.10.10">
    <property type="match status" value="1"/>
</dbReference>
<feature type="non-terminal residue" evidence="1">
    <location>
        <position position="1"/>
    </location>
</feature>
<accession>A0A0F9I007</accession>
<comment type="caution">
    <text evidence="1">The sequence shown here is derived from an EMBL/GenBank/DDBJ whole genome shotgun (WGS) entry which is preliminary data.</text>
</comment>
<reference evidence="1" key="1">
    <citation type="journal article" date="2015" name="Nature">
        <title>Complex archaea that bridge the gap between prokaryotes and eukaryotes.</title>
        <authorList>
            <person name="Spang A."/>
            <person name="Saw J.H."/>
            <person name="Jorgensen S.L."/>
            <person name="Zaremba-Niedzwiedzka K."/>
            <person name="Martijn J."/>
            <person name="Lind A.E."/>
            <person name="van Eijk R."/>
            <person name="Schleper C."/>
            <person name="Guy L."/>
            <person name="Ettema T.J."/>
        </authorList>
    </citation>
    <scope>NUCLEOTIDE SEQUENCE</scope>
</reference>
<dbReference type="SUPFAM" id="SSF50939">
    <property type="entry name" value="Sialidases"/>
    <property type="match status" value="1"/>
</dbReference>
<organism evidence="1">
    <name type="scientific">marine sediment metagenome</name>
    <dbReference type="NCBI Taxonomy" id="412755"/>
    <lineage>
        <taxon>unclassified sequences</taxon>
        <taxon>metagenomes</taxon>
        <taxon>ecological metagenomes</taxon>
    </lineage>
</organism>